<evidence type="ECO:0000256" key="1">
    <source>
        <dbReference type="SAM" id="MobiDB-lite"/>
    </source>
</evidence>
<accession>A0AAF0Y3U8</accession>
<feature type="region of interest" description="Disordered" evidence="1">
    <location>
        <begin position="351"/>
        <end position="381"/>
    </location>
</feature>
<dbReference type="SUPFAM" id="SSF52540">
    <property type="entry name" value="P-loop containing nucleoside triphosphate hydrolases"/>
    <property type="match status" value="1"/>
</dbReference>
<organism evidence="2 3">
    <name type="scientific">Vanrija pseudolonga</name>
    <dbReference type="NCBI Taxonomy" id="143232"/>
    <lineage>
        <taxon>Eukaryota</taxon>
        <taxon>Fungi</taxon>
        <taxon>Dikarya</taxon>
        <taxon>Basidiomycota</taxon>
        <taxon>Agaricomycotina</taxon>
        <taxon>Tremellomycetes</taxon>
        <taxon>Trichosporonales</taxon>
        <taxon>Trichosporonaceae</taxon>
        <taxon>Vanrija</taxon>
    </lineage>
</organism>
<evidence type="ECO:0000313" key="2">
    <source>
        <dbReference type="EMBL" id="WOO79700.1"/>
    </source>
</evidence>
<reference evidence="2" key="1">
    <citation type="submission" date="2023-10" db="EMBL/GenBank/DDBJ databases">
        <authorList>
            <person name="Noh H."/>
        </authorList>
    </citation>
    <scope>NUCLEOTIDE SEQUENCE</scope>
    <source>
        <strain evidence="2">DUCC4014</strain>
    </source>
</reference>
<sequence>MPQVLDREKWGAESPYHFITYESARYLDATAQDDLSIMTIEDMCDSEVASKFTDCLEAPRSIIANLDELDAKRRDIRKRIIQDLTDSDDADPDGLTRAMSNMLPLWGDTSAFSKSTVKDLNEYKTSLSSEGIQPILKLLSGSLIRRKHTSHGRDGGPLNDLLPIQPTPVWVTLNLETKAWYQQFKKNNKKHNFATKERMALRFGPEIAPGGVYDHDKCPEVIEAMCQRILDDFAKAGDEPPEARGKVVITIKWTSGLSLLLAHMSKFGLFAMVMTGEHTADERHLKQQPFQAPEPHMSEPVAVPSKDGLRLEVLPPVPCNIFILSEVGLHGINLTNATSIHQLDSPWSWSAVDQTMGPPIESDSNAESSSSSTTPRTRSSP</sequence>
<dbReference type="InterPro" id="IPR027417">
    <property type="entry name" value="P-loop_NTPase"/>
</dbReference>
<dbReference type="Gene3D" id="3.40.50.300">
    <property type="entry name" value="P-loop containing nucleotide triphosphate hydrolases"/>
    <property type="match status" value="1"/>
</dbReference>
<dbReference type="AlphaFoldDB" id="A0AAF0Y3U8"/>
<dbReference type="EMBL" id="CP086715">
    <property type="protein sequence ID" value="WOO79700.1"/>
    <property type="molecule type" value="Genomic_DNA"/>
</dbReference>
<keyword evidence="3" id="KW-1185">Reference proteome</keyword>
<proteinExistence type="predicted"/>
<dbReference type="Proteomes" id="UP000827549">
    <property type="component" value="Chromosome 2"/>
</dbReference>
<dbReference type="GeneID" id="87806466"/>
<dbReference type="RefSeq" id="XP_062625732.1">
    <property type="nucleotide sequence ID" value="XM_062769748.1"/>
</dbReference>
<protein>
    <submittedName>
        <fullName evidence="2">Uncharacterized protein</fullName>
    </submittedName>
</protein>
<feature type="compositionally biased region" description="Low complexity" evidence="1">
    <location>
        <begin position="368"/>
        <end position="381"/>
    </location>
</feature>
<gene>
    <name evidence="2" type="ORF">LOC62_02G003220</name>
</gene>
<evidence type="ECO:0000313" key="3">
    <source>
        <dbReference type="Proteomes" id="UP000827549"/>
    </source>
</evidence>
<name>A0AAF0Y3U8_9TREE</name>